<keyword evidence="2" id="KW-1185">Reference proteome</keyword>
<evidence type="ECO:0000313" key="2">
    <source>
        <dbReference type="Proteomes" id="UP000323824"/>
    </source>
</evidence>
<gene>
    <name evidence="1" type="ORF">EW093_01030</name>
</gene>
<accession>A0A5C1Q8Z4</accession>
<proteinExistence type="predicted"/>
<reference evidence="1 2" key="2">
    <citation type="submission" date="2019-09" db="EMBL/GenBank/DDBJ databases">
        <title>Complete Genome Sequence and Methylome Analysis of free living Spirochaetas.</title>
        <authorList>
            <person name="Leshcheva N."/>
            <person name="Mikheeva N."/>
        </authorList>
    </citation>
    <scope>NUCLEOTIDE SEQUENCE [LARGE SCALE GENOMIC DNA]</scope>
    <source>
        <strain evidence="1 2">P</strain>
    </source>
</reference>
<protein>
    <submittedName>
        <fullName evidence="1">Uncharacterized protein</fullName>
    </submittedName>
</protein>
<dbReference type="RefSeq" id="WP_149566606.1">
    <property type="nucleotide sequence ID" value="NZ_CP035807.1"/>
</dbReference>
<name>A0A5C1Q8Z4_9SPIO</name>
<dbReference type="EMBL" id="CP035807">
    <property type="protein sequence ID" value="QEN03346.1"/>
    <property type="molecule type" value="Genomic_DNA"/>
</dbReference>
<evidence type="ECO:0000313" key="1">
    <source>
        <dbReference type="EMBL" id="QEN03346.1"/>
    </source>
</evidence>
<dbReference type="AlphaFoldDB" id="A0A5C1Q8Z4"/>
<dbReference type="KEGG" id="sper:EW093_01030"/>
<reference evidence="1 2" key="1">
    <citation type="submission" date="2019-02" db="EMBL/GenBank/DDBJ databases">
        <authorList>
            <person name="Fomenkov A."/>
            <person name="Dubinina G."/>
            <person name="Grabovich M."/>
            <person name="Vincze T."/>
            <person name="Roberts R.J."/>
        </authorList>
    </citation>
    <scope>NUCLEOTIDE SEQUENCE [LARGE SCALE GENOMIC DNA]</scope>
    <source>
        <strain evidence="1 2">P</strain>
    </source>
</reference>
<organism evidence="1 2">
    <name type="scientific">Thiospirochaeta perfilievii</name>
    <dbReference type="NCBI Taxonomy" id="252967"/>
    <lineage>
        <taxon>Bacteria</taxon>
        <taxon>Pseudomonadati</taxon>
        <taxon>Spirochaetota</taxon>
        <taxon>Spirochaetia</taxon>
        <taxon>Spirochaetales</taxon>
        <taxon>Spirochaetaceae</taxon>
        <taxon>Thiospirochaeta</taxon>
    </lineage>
</organism>
<dbReference type="Proteomes" id="UP000323824">
    <property type="component" value="Chromosome"/>
</dbReference>
<sequence>MVYLELDRAMQEKHLIDRTLFTRFEASYQFFTGRNKIYLYRVIEECERSFNLDIVCNFIAMSNFTYISTIINEMKRHEDFHLIHSMFSINSSFDIILKFEYQKKLGSEKLTSLLVELYSITNKIKSLKLYSPNWAYKTLVYNQYIQKSMDLYEDIAIAKISLDSE</sequence>